<gene>
    <name evidence="2" type="ORF">QBC40DRAFT_260740</name>
</gene>
<reference evidence="2" key="2">
    <citation type="submission" date="2023-05" db="EMBL/GenBank/DDBJ databases">
        <authorList>
            <consortium name="Lawrence Berkeley National Laboratory"/>
            <person name="Steindorff A."/>
            <person name="Hensen N."/>
            <person name="Bonometti L."/>
            <person name="Westerberg I."/>
            <person name="Brannstrom I.O."/>
            <person name="Guillou S."/>
            <person name="Cros-Aarteil S."/>
            <person name="Calhoun S."/>
            <person name="Haridas S."/>
            <person name="Kuo A."/>
            <person name="Mondo S."/>
            <person name="Pangilinan J."/>
            <person name="Riley R."/>
            <person name="Labutti K."/>
            <person name="Andreopoulos B."/>
            <person name="Lipzen A."/>
            <person name="Chen C."/>
            <person name="Yanf M."/>
            <person name="Daum C."/>
            <person name="Ng V."/>
            <person name="Clum A."/>
            <person name="Ohm R."/>
            <person name="Martin F."/>
            <person name="Silar P."/>
            <person name="Natvig D."/>
            <person name="Lalanne C."/>
            <person name="Gautier V."/>
            <person name="Ament-Velasquez S.L."/>
            <person name="Kruys A."/>
            <person name="Hutchinson M.I."/>
            <person name="Powell A.J."/>
            <person name="Barry K."/>
            <person name="Miller A.N."/>
            <person name="Grigoriev I.V."/>
            <person name="Debuchy R."/>
            <person name="Gladieux P."/>
            <person name="Thoren M.H."/>
            <person name="Johannesson H."/>
        </authorList>
    </citation>
    <scope>NUCLEOTIDE SEQUENCE</scope>
    <source>
        <strain evidence="2">CBS 315.58</strain>
    </source>
</reference>
<comment type="caution">
    <text evidence="2">The sequence shown here is derived from an EMBL/GenBank/DDBJ whole genome shotgun (WGS) entry which is preliminary data.</text>
</comment>
<accession>A0AAN6XTJ8</accession>
<evidence type="ECO:0000313" key="3">
    <source>
        <dbReference type="Proteomes" id="UP001303160"/>
    </source>
</evidence>
<name>A0AAN6XTJ8_9PEZI</name>
<feature type="compositionally biased region" description="Low complexity" evidence="1">
    <location>
        <begin position="95"/>
        <end position="106"/>
    </location>
</feature>
<evidence type="ECO:0000256" key="1">
    <source>
        <dbReference type="SAM" id="MobiDB-lite"/>
    </source>
</evidence>
<organism evidence="2 3">
    <name type="scientific">Triangularia verruculosa</name>
    <dbReference type="NCBI Taxonomy" id="2587418"/>
    <lineage>
        <taxon>Eukaryota</taxon>
        <taxon>Fungi</taxon>
        <taxon>Dikarya</taxon>
        <taxon>Ascomycota</taxon>
        <taxon>Pezizomycotina</taxon>
        <taxon>Sordariomycetes</taxon>
        <taxon>Sordariomycetidae</taxon>
        <taxon>Sordariales</taxon>
        <taxon>Podosporaceae</taxon>
        <taxon>Triangularia</taxon>
    </lineage>
</organism>
<proteinExistence type="predicted"/>
<keyword evidence="3" id="KW-1185">Reference proteome</keyword>
<protein>
    <submittedName>
        <fullName evidence="2">Uncharacterized protein</fullName>
    </submittedName>
</protein>
<sequence>MGLSSQPIIPACFIRQLEVAASRTTCYTSTRHGQSWGAMVSFVLNGSRKSVQHYRFSWTKIQHLVQELERCGSGSAAWRRELEAPQGVHVETEHSTSGLRLSSGSSKQAYAPPRPVPTTSSRRPRPRIHMVPPDPPFWPPLYLKTGVLREDKEKGATDALPAIYHCYDAAGKRIVGNPAEDIPAFLRRELSVFGISRLCD</sequence>
<dbReference type="Proteomes" id="UP001303160">
    <property type="component" value="Unassembled WGS sequence"/>
</dbReference>
<dbReference type="EMBL" id="MU863876">
    <property type="protein sequence ID" value="KAK4205471.1"/>
    <property type="molecule type" value="Genomic_DNA"/>
</dbReference>
<feature type="region of interest" description="Disordered" evidence="1">
    <location>
        <begin position="86"/>
        <end position="132"/>
    </location>
</feature>
<evidence type="ECO:0000313" key="2">
    <source>
        <dbReference type="EMBL" id="KAK4205471.1"/>
    </source>
</evidence>
<dbReference type="AlphaFoldDB" id="A0AAN6XTJ8"/>
<reference evidence="2" key="1">
    <citation type="journal article" date="2023" name="Mol. Phylogenet. Evol.">
        <title>Genome-scale phylogeny and comparative genomics of the fungal order Sordariales.</title>
        <authorList>
            <person name="Hensen N."/>
            <person name="Bonometti L."/>
            <person name="Westerberg I."/>
            <person name="Brannstrom I.O."/>
            <person name="Guillou S."/>
            <person name="Cros-Aarteil S."/>
            <person name="Calhoun S."/>
            <person name="Haridas S."/>
            <person name="Kuo A."/>
            <person name="Mondo S."/>
            <person name="Pangilinan J."/>
            <person name="Riley R."/>
            <person name="LaButti K."/>
            <person name="Andreopoulos B."/>
            <person name="Lipzen A."/>
            <person name="Chen C."/>
            <person name="Yan M."/>
            <person name="Daum C."/>
            <person name="Ng V."/>
            <person name="Clum A."/>
            <person name="Steindorff A."/>
            <person name="Ohm R.A."/>
            <person name="Martin F."/>
            <person name="Silar P."/>
            <person name="Natvig D.O."/>
            <person name="Lalanne C."/>
            <person name="Gautier V."/>
            <person name="Ament-Velasquez S.L."/>
            <person name="Kruys A."/>
            <person name="Hutchinson M.I."/>
            <person name="Powell A.J."/>
            <person name="Barry K."/>
            <person name="Miller A.N."/>
            <person name="Grigoriev I.V."/>
            <person name="Debuchy R."/>
            <person name="Gladieux P."/>
            <person name="Hiltunen Thoren M."/>
            <person name="Johannesson H."/>
        </authorList>
    </citation>
    <scope>NUCLEOTIDE SEQUENCE</scope>
    <source>
        <strain evidence="2">CBS 315.58</strain>
    </source>
</reference>